<dbReference type="CDD" id="cd11534">
    <property type="entry name" value="NTP-PPase_HisIE_like"/>
    <property type="match status" value="1"/>
</dbReference>
<dbReference type="SUPFAM" id="SSF101386">
    <property type="entry name" value="all-alpha NTP pyrophosphatases"/>
    <property type="match status" value="1"/>
</dbReference>
<dbReference type="EMBL" id="CP013011">
    <property type="protein sequence ID" value="ALL01419.1"/>
    <property type="molecule type" value="Genomic_DNA"/>
</dbReference>
<evidence type="ECO:0000256" key="8">
    <source>
        <dbReference type="HAMAP-Rule" id="MF_01020"/>
    </source>
</evidence>
<dbReference type="HAMAP" id="MF_01020">
    <property type="entry name" value="HisE"/>
    <property type="match status" value="1"/>
</dbReference>
<comment type="pathway">
    <text evidence="2 8">Amino-acid biosynthesis; L-histidine biosynthesis; L-histidine from 5-phospho-alpha-D-ribose 1-diphosphate: step 2/9.</text>
</comment>
<keyword evidence="8" id="KW-0963">Cytoplasm</keyword>
<dbReference type="RefSeq" id="WP_197272663.1">
    <property type="nucleotide sequence ID" value="NZ_CP013011.1"/>
</dbReference>
<evidence type="ECO:0000313" key="9">
    <source>
        <dbReference type="EMBL" id="ALL01419.1"/>
    </source>
</evidence>
<reference evidence="9 10" key="1">
    <citation type="submission" date="2015-10" db="EMBL/GenBank/DDBJ databases">
        <title>Complete genome sequence of hyperthermophilic archaeon Pyrodictium delaneyi Su06.</title>
        <authorList>
            <person name="Jung J.-H."/>
            <person name="Lin J."/>
            <person name="Holden J.F."/>
            <person name="Park C.-S."/>
        </authorList>
    </citation>
    <scope>NUCLEOTIDE SEQUENCE [LARGE SCALE GENOMIC DNA]</scope>
    <source>
        <strain evidence="9 10">Su06</strain>
    </source>
</reference>
<dbReference type="Pfam" id="PF01503">
    <property type="entry name" value="PRA-PH"/>
    <property type="match status" value="1"/>
</dbReference>
<evidence type="ECO:0000256" key="7">
    <source>
        <dbReference type="ARBA" id="ARBA00023102"/>
    </source>
</evidence>
<proteinExistence type="inferred from homology"/>
<keyword evidence="5 8" id="KW-0378">Hydrolase</keyword>
<evidence type="ECO:0000256" key="1">
    <source>
        <dbReference type="ARBA" id="ARBA00001460"/>
    </source>
</evidence>
<keyword evidence="3 8" id="KW-0028">Amino-acid biosynthesis</keyword>
<dbReference type="PANTHER" id="PTHR42945:SF1">
    <property type="entry name" value="HISTIDINE BIOSYNTHESIS BIFUNCTIONAL PROTEIN HIS7"/>
    <property type="match status" value="1"/>
</dbReference>
<name>A0A0P0N4Q5_9CREN</name>
<evidence type="ECO:0000256" key="4">
    <source>
        <dbReference type="ARBA" id="ARBA00022741"/>
    </source>
</evidence>
<dbReference type="NCBIfam" id="TIGR03188">
    <property type="entry name" value="histidine_hisI"/>
    <property type="match status" value="1"/>
</dbReference>
<dbReference type="AlphaFoldDB" id="A0A0P0N4Q5"/>
<dbReference type="KEGG" id="pdl:Pyrde_1373"/>
<comment type="similarity">
    <text evidence="8">Belongs to the PRA-PH family.</text>
</comment>
<keyword evidence="4 8" id="KW-0547">Nucleotide-binding</keyword>
<keyword evidence="7 8" id="KW-0368">Histidine biosynthesis</keyword>
<comment type="subcellular location">
    <subcellularLocation>
        <location evidence="8">Cytoplasm</location>
    </subcellularLocation>
</comment>
<gene>
    <name evidence="8" type="primary">hisE</name>
    <name evidence="9" type="ORF">Pyrde_1373</name>
</gene>
<accession>A0A0P0N4Q5</accession>
<keyword evidence="6 8" id="KW-0067">ATP-binding</keyword>
<dbReference type="InterPro" id="IPR021130">
    <property type="entry name" value="PRib-ATP_PPHydrolase-like"/>
</dbReference>
<evidence type="ECO:0000256" key="5">
    <source>
        <dbReference type="ARBA" id="ARBA00022801"/>
    </source>
</evidence>
<dbReference type="EC" id="3.6.1.31" evidence="8"/>
<protein>
    <recommendedName>
        <fullName evidence="8">Phosphoribosyl-ATP pyrophosphatase</fullName>
        <shortName evidence="8">PRA-PH</shortName>
        <ecNumber evidence="8">3.6.1.31</ecNumber>
    </recommendedName>
</protein>
<dbReference type="Gene3D" id="1.10.287.1080">
    <property type="entry name" value="MazG-like"/>
    <property type="match status" value="1"/>
</dbReference>
<dbReference type="GO" id="GO:0000105">
    <property type="term" value="P:L-histidine biosynthetic process"/>
    <property type="evidence" value="ECO:0007669"/>
    <property type="project" value="UniProtKB-UniRule"/>
</dbReference>
<dbReference type="GO" id="GO:0005524">
    <property type="term" value="F:ATP binding"/>
    <property type="evidence" value="ECO:0007669"/>
    <property type="project" value="UniProtKB-KW"/>
</dbReference>
<dbReference type="UniPathway" id="UPA00031">
    <property type="reaction ID" value="UER00007"/>
</dbReference>
<dbReference type="PANTHER" id="PTHR42945">
    <property type="entry name" value="HISTIDINE BIOSYNTHESIS BIFUNCTIONAL PROTEIN"/>
    <property type="match status" value="1"/>
</dbReference>
<dbReference type="OrthoDB" id="39686at2157"/>
<dbReference type="InterPro" id="IPR008179">
    <property type="entry name" value="HisE"/>
</dbReference>
<dbReference type="Proteomes" id="UP000058613">
    <property type="component" value="Chromosome"/>
</dbReference>
<organism evidence="9 10">
    <name type="scientific">Pyrodictium delaneyi</name>
    <dbReference type="NCBI Taxonomy" id="1273541"/>
    <lineage>
        <taxon>Archaea</taxon>
        <taxon>Thermoproteota</taxon>
        <taxon>Thermoprotei</taxon>
        <taxon>Desulfurococcales</taxon>
        <taxon>Pyrodictiaceae</taxon>
        <taxon>Pyrodictium</taxon>
    </lineage>
</organism>
<evidence type="ECO:0000256" key="2">
    <source>
        <dbReference type="ARBA" id="ARBA00005204"/>
    </source>
</evidence>
<dbReference type="STRING" id="1273541.Pyrde_1373"/>
<dbReference type="GO" id="GO:0004636">
    <property type="term" value="F:phosphoribosyl-ATP diphosphatase activity"/>
    <property type="evidence" value="ECO:0007669"/>
    <property type="project" value="UniProtKB-UniRule"/>
</dbReference>
<comment type="catalytic activity">
    <reaction evidence="1 8">
        <text>1-(5-phospho-beta-D-ribosyl)-ATP + H2O = 1-(5-phospho-beta-D-ribosyl)-5'-AMP + diphosphate + H(+)</text>
        <dbReference type="Rhea" id="RHEA:22828"/>
        <dbReference type="ChEBI" id="CHEBI:15377"/>
        <dbReference type="ChEBI" id="CHEBI:15378"/>
        <dbReference type="ChEBI" id="CHEBI:33019"/>
        <dbReference type="ChEBI" id="CHEBI:59457"/>
        <dbReference type="ChEBI" id="CHEBI:73183"/>
        <dbReference type="EC" id="3.6.1.31"/>
    </reaction>
</comment>
<sequence length="101" mass="11199">MTGSSCLGFLEELDRVIEQRAREMPEGSYTARLLRDPGLAARKLGEEAAEAMVEALIGTRERLVEEAADLLYHLMVLLRLRGASLCDVARALEARAGWRRG</sequence>
<evidence type="ECO:0000313" key="10">
    <source>
        <dbReference type="Proteomes" id="UP000058613"/>
    </source>
</evidence>
<evidence type="ECO:0000256" key="6">
    <source>
        <dbReference type="ARBA" id="ARBA00022840"/>
    </source>
</evidence>
<dbReference type="GO" id="GO:0005737">
    <property type="term" value="C:cytoplasm"/>
    <property type="evidence" value="ECO:0007669"/>
    <property type="project" value="UniProtKB-SubCell"/>
</dbReference>
<evidence type="ECO:0000256" key="3">
    <source>
        <dbReference type="ARBA" id="ARBA00022605"/>
    </source>
</evidence>
<dbReference type="GeneID" id="26099714"/>